<gene>
    <name evidence="1" type="ORF">LUZ62_018806</name>
</gene>
<evidence type="ECO:0000313" key="2">
    <source>
        <dbReference type="Proteomes" id="UP001140206"/>
    </source>
</evidence>
<dbReference type="Pfam" id="PF03087">
    <property type="entry name" value="BPS1"/>
    <property type="match status" value="1"/>
</dbReference>
<accession>A0AAV8GKN1</accession>
<reference evidence="1" key="1">
    <citation type="submission" date="2022-08" db="EMBL/GenBank/DDBJ databases">
        <authorList>
            <person name="Marques A."/>
        </authorList>
    </citation>
    <scope>NUCLEOTIDE SEQUENCE</scope>
    <source>
        <strain evidence="1">RhyPub2mFocal</strain>
        <tissue evidence="1">Leaves</tissue>
    </source>
</reference>
<proteinExistence type="predicted"/>
<comment type="caution">
    <text evidence="1">The sequence shown here is derived from an EMBL/GenBank/DDBJ whole genome shotgun (WGS) entry which is preliminary data.</text>
</comment>
<protein>
    <submittedName>
        <fullName evidence="1">DUF241 domain protein (DUF241)</fullName>
    </submittedName>
</protein>
<keyword evidence="2" id="KW-1185">Reference proteome</keyword>
<dbReference type="PANTHER" id="PTHR33070:SF49">
    <property type="entry name" value="OS06G0725500 PROTEIN"/>
    <property type="match status" value="1"/>
</dbReference>
<dbReference type="PANTHER" id="PTHR33070">
    <property type="entry name" value="OS06G0725500 PROTEIN"/>
    <property type="match status" value="1"/>
</dbReference>
<name>A0AAV8GKN1_9POAL</name>
<dbReference type="Proteomes" id="UP001140206">
    <property type="component" value="Chromosome 1"/>
</dbReference>
<dbReference type="EMBL" id="JAMFTS010000001">
    <property type="protein sequence ID" value="KAJ4806240.1"/>
    <property type="molecule type" value="Genomic_DNA"/>
</dbReference>
<dbReference type="InterPro" id="IPR004320">
    <property type="entry name" value="BPS1_pln"/>
</dbReference>
<evidence type="ECO:0000313" key="1">
    <source>
        <dbReference type="EMBL" id="KAJ4806240.1"/>
    </source>
</evidence>
<dbReference type="GO" id="GO:0048364">
    <property type="term" value="P:root development"/>
    <property type="evidence" value="ECO:0007669"/>
    <property type="project" value="InterPro"/>
</dbReference>
<dbReference type="GO" id="GO:0048367">
    <property type="term" value="P:shoot system development"/>
    <property type="evidence" value="ECO:0007669"/>
    <property type="project" value="InterPro"/>
</dbReference>
<organism evidence="1 2">
    <name type="scientific">Rhynchospora pubera</name>
    <dbReference type="NCBI Taxonomy" id="906938"/>
    <lineage>
        <taxon>Eukaryota</taxon>
        <taxon>Viridiplantae</taxon>
        <taxon>Streptophyta</taxon>
        <taxon>Embryophyta</taxon>
        <taxon>Tracheophyta</taxon>
        <taxon>Spermatophyta</taxon>
        <taxon>Magnoliopsida</taxon>
        <taxon>Liliopsida</taxon>
        <taxon>Poales</taxon>
        <taxon>Cyperaceae</taxon>
        <taxon>Cyperoideae</taxon>
        <taxon>Rhynchosporeae</taxon>
        <taxon>Rhynchospora</taxon>
    </lineage>
</organism>
<sequence>MNTKPKARAAYHVRSVSLPCRSHPLISNLEEQIRAIQSMATSSDGTLSWIEARLSQIELLHTALNDFLNLSETKTVLQQGTTTTDLLLDNLLKVVDSYGSFLSVIATLKQQLFEVQSALRRCDSNGLASSLKSQRKTEKELSRLAASLRASTKSFPLEFASDTKDVEIVGILKEAIYATSAASVIVFNRVVAVSTAASTTVSSASNKILGFARKISKEDKEIVASEKLDELEECVKIVERMSEKVFRSLVNSRVSLLNIQSDLF</sequence>
<dbReference type="AlphaFoldDB" id="A0AAV8GKN1"/>